<dbReference type="EMBL" id="MFKK01000020">
    <property type="protein sequence ID" value="OGG40718.1"/>
    <property type="molecule type" value="Genomic_DNA"/>
</dbReference>
<dbReference type="Pfam" id="PF07992">
    <property type="entry name" value="Pyr_redox_2"/>
    <property type="match status" value="1"/>
</dbReference>
<sequence length="307" mass="33221">MLYDILIIGGGPAGVSGGIYAARKKMRAVLVTDAFGGQSFVSDDIQNWIGEISISGYDLAKKMEAHLRAQEGIEVREGEEIVSVKKAGGTFIAETSKGAVIEAKTILLTSGSKRKKLGVPGEKELESKGVFYCSICDAPIMKDKTAAVVGGGNSALEAVVDLIPYAKKIYLLHRRDELKGDAVTQDKIKKSDKVEIIWNAETKEIVGEKTVKGIVYEDMKTKEKRTLDVEGVFVEIGSVPSSHIIEGLVEKNKGGEVIVDHKTQRTSCEGVWAAGDVSDVLYKQNNISSGDAVKAVLNIHEYLHKKI</sequence>
<dbReference type="GO" id="GO:0016491">
    <property type="term" value="F:oxidoreductase activity"/>
    <property type="evidence" value="ECO:0007669"/>
    <property type="project" value="UniProtKB-KW"/>
</dbReference>
<dbReference type="PANTHER" id="PTHR48105">
    <property type="entry name" value="THIOREDOXIN REDUCTASE 1-RELATED-RELATED"/>
    <property type="match status" value="1"/>
</dbReference>
<dbReference type="SUPFAM" id="SSF51905">
    <property type="entry name" value="FAD/NAD(P)-binding domain"/>
    <property type="match status" value="1"/>
</dbReference>
<dbReference type="InterPro" id="IPR023753">
    <property type="entry name" value="FAD/NAD-binding_dom"/>
</dbReference>
<gene>
    <name evidence="4" type="ORF">A3A21_01865</name>
</gene>
<organism evidence="4 5">
    <name type="scientific">Candidatus Jorgensenbacteria bacterium RIFCSPLOWO2_01_FULL_45_25b</name>
    <dbReference type="NCBI Taxonomy" id="1798471"/>
    <lineage>
        <taxon>Bacteria</taxon>
        <taxon>Candidatus Joergenseniibacteriota</taxon>
    </lineage>
</organism>
<comment type="caution">
    <text evidence="4">The sequence shown here is derived from an EMBL/GenBank/DDBJ whole genome shotgun (WGS) entry which is preliminary data.</text>
</comment>
<evidence type="ECO:0000313" key="5">
    <source>
        <dbReference type="Proteomes" id="UP000176996"/>
    </source>
</evidence>
<dbReference type="InterPro" id="IPR036188">
    <property type="entry name" value="FAD/NAD-bd_sf"/>
</dbReference>
<dbReference type="PRINTS" id="PR00368">
    <property type="entry name" value="FADPNR"/>
</dbReference>
<evidence type="ECO:0000256" key="2">
    <source>
        <dbReference type="ARBA" id="ARBA00023002"/>
    </source>
</evidence>
<evidence type="ECO:0000259" key="3">
    <source>
        <dbReference type="Pfam" id="PF07992"/>
    </source>
</evidence>
<reference evidence="4 5" key="1">
    <citation type="journal article" date="2016" name="Nat. Commun.">
        <title>Thousands of microbial genomes shed light on interconnected biogeochemical processes in an aquifer system.</title>
        <authorList>
            <person name="Anantharaman K."/>
            <person name="Brown C.T."/>
            <person name="Hug L.A."/>
            <person name="Sharon I."/>
            <person name="Castelle C.J."/>
            <person name="Probst A.J."/>
            <person name="Thomas B.C."/>
            <person name="Singh A."/>
            <person name="Wilkins M.J."/>
            <person name="Karaoz U."/>
            <person name="Brodie E.L."/>
            <person name="Williams K.H."/>
            <person name="Hubbard S.S."/>
            <person name="Banfield J.F."/>
        </authorList>
    </citation>
    <scope>NUCLEOTIDE SEQUENCE [LARGE SCALE GENOMIC DNA]</scope>
</reference>
<dbReference type="Gene3D" id="3.50.50.60">
    <property type="entry name" value="FAD/NAD(P)-binding domain"/>
    <property type="match status" value="2"/>
</dbReference>
<keyword evidence="1" id="KW-0285">Flavoprotein</keyword>
<accession>A0A1F6BV69</accession>
<name>A0A1F6BV69_9BACT</name>
<feature type="domain" description="FAD/NAD(P)-binding" evidence="3">
    <location>
        <begin position="3"/>
        <end position="281"/>
    </location>
</feature>
<dbReference type="InterPro" id="IPR050097">
    <property type="entry name" value="Ferredoxin-NADP_redctase_2"/>
</dbReference>
<evidence type="ECO:0000313" key="4">
    <source>
        <dbReference type="EMBL" id="OGG40718.1"/>
    </source>
</evidence>
<dbReference type="STRING" id="1798471.A3A21_01865"/>
<dbReference type="AlphaFoldDB" id="A0A1F6BV69"/>
<dbReference type="PRINTS" id="PR00469">
    <property type="entry name" value="PNDRDTASEII"/>
</dbReference>
<protein>
    <recommendedName>
        <fullName evidence="3">FAD/NAD(P)-binding domain-containing protein</fullName>
    </recommendedName>
</protein>
<evidence type="ECO:0000256" key="1">
    <source>
        <dbReference type="ARBA" id="ARBA00022630"/>
    </source>
</evidence>
<proteinExistence type="predicted"/>
<keyword evidence="2" id="KW-0560">Oxidoreductase</keyword>
<dbReference type="Proteomes" id="UP000176996">
    <property type="component" value="Unassembled WGS sequence"/>
</dbReference>